<evidence type="ECO:0000256" key="6">
    <source>
        <dbReference type="SAM" id="MobiDB-lite"/>
    </source>
</evidence>
<dbReference type="SMART" id="SM00487">
    <property type="entry name" value="DEXDc"/>
    <property type="match status" value="1"/>
</dbReference>
<dbReference type="SUPFAM" id="SSF52540">
    <property type="entry name" value="P-loop containing nucleoside triphosphate hydrolases"/>
    <property type="match status" value="1"/>
</dbReference>
<evidence type="ECO:0000256" key="1">
    <source>
        <dbReference type="ARBA" id="ARBA00022741"/>
    </source>
</evidence>
<feature type="domain" description="Helicase ATP-binding" evidence="7">
    <location>
        <begin position="76"/>
        <end position="381"/>
    </location>
</feature>
<dbReference type="GO" id="GO:0003723">
    <property type="term" value="F:RNA binding"/>
    <property type="evidence" value="ECO:0007669"/>
    <property type="project" value="UniProtKB-UniRule"/>
</dbReference>
<dbReference type="OrthoDB" id="4310724at2759"/>
<keyword evidence="4 5" id="KW-0694">RNA-binding</keyword>
<gene>
    <name evidence="9" type="ORF">C7M84_000214</name>
</gene>
<evidence type="ECO:0000256" key="3">
    <source>
        <dbReference type="ARBA" id="ARBA00022840"/>
    </source>
</evidence>
<comment type="domain">
    <text evidence="5">The Q motif is unique to and characteristic of the DEAD box family of RNA helicases and controls ATP binding and hydrolysis.</text>
</comment>
<keyword evidence="2 5" id="KW-0378">Hydrolase</keyword>
<dbReference type="InterPro" id="IPR001650">
    <property type="entry name" value="Helicase_C-like"/>
</dbReference>
<dbReference type="PROSITE" id="PS51192">
    <property type="entry name" value="HELICASE_ATP_BIND_1"/>
    <property type="match status" value="1"/>
</dbReference>
<dbReference type="SMART" id="SM00490">
    <property type="entry name" value="HELICc"/>
    <property type="match status" value="1"/>
</dbReference>
<feature type="region of interest" description="Disordered" evidence="6">
    <location>
        <begin position="112"/>
        <end position="175"/>
    </location>
</feature>
<evidence type="ECO:0000256" key="5">
    <source>
        <dbReference type="RuleBase" id="RU365068"/>
    </source>
</evidence>
<keyword evidence="1 5" id="KW-0547">Nucleotide-binding</keyword>
<comment type="caution">
    <text evidence="9">The sequence shown here is derived from an EMBL/GenBank/DDBJ whole genome shotgun (WGS) entry which is preliminary data.</text>
</comment>
<comment type="similarity">
    <text evidence="5">Belongs to the DEAD box helicase family.</text>
</comment>
<accession>A0A3R7SGS7</accession>
<dbReference type="InterPro" id="IPR027417">
    <property type="entry name" value="P-loop_NTPase"/>
</dbReference>
<comment type="catalytic activity">
    <reaction evidence="5">
        <text>ATP + H2O = ADP + phosphate + H(+)</text>
        <dbReference type="Rhea" id="RHEA:13065"/>
        <dbReference type="ChEBI" id="CHEBI:15377"/>
        <dbReference type="ChEBI" id="CHEBI:15378"/>
        <dbReference type="ChEBI" id="CHEBI:30616"/>
        <dbReference type="ChEBI" id="CHEBI:43474"/>
        <dbReference type="ChEBI" id="CHEBI:456216"/>
        <dbReference type="EC" id="3.6.4.13"/>
    </reaction>
</comment>
<organism evidence="9 10">
    <name type="scientific">Penaeus vannamei</name>
    <name type="common">Whiteleg shrimp</name>
    <name type="synonym">Litopenaeus vannamei</name>
    <dbReference type="NCBI Taxonomy" id="6689"/>
    <lineage>
        <taxon>Eukaryota</taxon>
        <taxon>Metazoa</taxon>
        <taxon>Ecdysozoa</taxon>
        <taxon>Arthropoda</taxon>
        <taxon>Crustacea</taxon>
        <taxon>Multicrustacea</taxon>
        <taxon>Malacostraca</taxon>
        <taxon>Eumalacostraca</taxon>
        <taxon>Eucarida</taxon>
        <taxon>Decapoda</taxon>
        <taxon>Dendrobranchiata</taxon>
        <taxon>Penaeoidea</taxon>
        <taxon>Penaeidae</taxon>
        <taxon>Penaeus</taxon>
    </lineage>
</organism>
<dbReference type="PANTHER" id="PTHR24031">
    <property type="entry name" value="RNA HELICASE"/>
    <property type="match status" value="1"/>
</dbReference>
<evidence type="ECO:0000259" key="7">
    <source>
        <dbReference type="PROSITE" id="PS51192"/>
    </source>
</evidence>
<keyword evidence="3 5" id="KW-0067">ATP-binding</keyword>
<dbReference type="STRING" id="6689.A0A3R7SGS7"/>
<dbReference type="InterPro" id="IPR011545">
    <property type="entry name" value="DEAD/DEAH_box_helicase_dom"/>
</dbReference>
<keyword evidence="10" id="KW-1185">Reference proteome</keyword>
<evidence type="ECO:0000256" key="4">
    <source>
        <dbReference type="ARBA" id="ARBA00022884"/>
    </source>
</evidence>
<sequence length="755" mass="86619">MGKKKAGQSAESLASTPIDFTPDNVENLDLDAAEEIGESSENHTDSKLETPPILEEVGNQSKEDDVKKTSRRKRKKKAIKGRMDIIGAAETGSGKTLAFGIPIIHGILLDKGREADGNDSGLESSDDEEGIDEDNVSIDEEGVEVLDPSALYLNGENLEDSDEEEDEPKELDFETEEGIQEPFEFPDEVESFENDSEIEADEGDDEEMENQGFGCVRVIKDVKFDFLNEDKIQKYPRRKLRALIITPTRELAVQINSHLLAVLVNTDIKTAVVVGGMSSQKQERVLARGPDIVIGTPGRLWELLQQGNHHLCQLPYIRYLAIDETDRMVERGHFQELTKLLEVINSEESAKEKRQTFVFSATLTMIHKLPKRMNFKKKVVQMTSEIKIENLVRMIGIKKNRKVVDVTRTFGTAESLTEAKIFCDKEEKDYYLYYLLKQYPGRTLVFCNSIDCVRRLNNLFSILQCQPQPLHASMQQKQRLKSLERFSSNPRALLLATDVAARGLDIPNIQHVIHYQVPRTAETYVHRSGRTARATQEGLSVLFIDSSEISKYHQLCRTLNRETELPPFPTDIHIMKQVRERVNFARNLEKKEHTTRKQNVEEDWWKKMAKESMLDLDEEEYDEDFDREKKMKAARNKREINAMRAQMTQMLKKPLLSSNFSSRYPTQSGTLVNPFQSAQDLENSVGSVRTNNKAINLVKKESKDFSKLVKTVKIKPPLSRTSKKKMKGFEKRKLRREQEKKRFLKEREAERRGEM</sequence>
<feature type="domain" description="Helicase C-terminal" evidence="8">
    <location>
        <begin position="415"/>
        <end position="576"/>
    </location>
</feature>
<dbReference type="EMBL" id="QCYY01004679">
    <property type="protein sequence ID" value="ROT60600.1"/>
    <property type="molecule type" value="Genomic_DNA"/>
</dbReference>
<dbReference type="GO" id="GO:0003724">
    <property type="term" value="F:RNA helicase activity"/>
    <property type="evidence" value="ECO:0007669"/>
    <property type="project" value="UniProtKB-EC"/>
</dbReference>
<feature type="compositionally biased region" description="Basic and acidic residues" evidence="6">
    <location>
        <begin position="727"/>
        <end position="755"/>
    </location>
</feature>
<feature type="compositionally biased region" description="Acidic residues" evidence="6">
    <location>
        <begin position="157"/>
        <end position="175"/>
    </location>
</feature>
<feature type="region of interest" description="Disordered" evidence="6">
    <location>
        <begin position="1"/>
        <end position="80"/>
    </location>
</feature>
<protein>
    <recommendedName>
        <fullName evidence="5">ATP-dependent RNA helicase</fullName>
        <ecNumber evidence="5">3.6.4.13</ecNumber>
    </recommendedName>
</protein>
<feature type="region of interest" description="Disordered" evidence="6">
    <location>
        <begin position="717"/>
        <end position="755"/>
    </location>
</feature>
<evidence type="ECO:0000256" key="2">
    <source>
        <dbReference type="ARBA" id="ARBA00022801"/>
    </source>
</evidence>
<reference evidence="9 10" key="1">
    <citation type="submission" date="2018-04" db="EMBL/GenBank/DDBJ databases">
        <authorList>
            <person name="Zhang X."/>
            <person name="Yuan J."/>
            <person name="Li F."/>
            <person name="Xiang J."/>
        </authorList>
    </citation>
    <scope>NUCLEOTIDE SEQUENCE [LARGE SCALE GENOMIC DNA]</scope>
    <source>
        <tissue evidence="9">Muscle</tissue>
    </source>
</reference>
<dbReference type="GO" id="GO:0005524">
    <property type="term" value="F:ATP binding"/>
    <property type="evidence" value="ECO:0007669"/>
    <property type="project" value="UniProtKB-UniRule"/>
</dbReference>
<keyword evidence="5 9" id="KW-0347">Helicase</keyword>
<feature type="compositionally biased region" description="Basic residues" evidence="6">
    <location>
        <begin position="69"/>
        <end position="80"/>
    </location>
</feature>
<name>A0A3R7SGS7_PENVA</name>
<feature type="compositionally biased region" description="Acidic residues" evidence="6">
    <location>
        <begin position="124"/>
        <end position="144"/>
    </location>
</feature>
<dbReference type="Pfam" id="PF00271">
    <property type="entry name" value="Helicase_C"/>
    <property type="match status" value="1"/>
</dbReference>
<reference evidence="9 10" key="2">
    <citation type="submission" date="2019-01" db="EMBL/GenBank/DDBJ databases">
        <title>The decoding of complex shrimp genome reveals the adaptation for benthos swimmer, frequently molting mechanism and breeding impact on genome.</title>
        <authorList>
            <person name="Sun Y."/>
            <person name="Gao Y."/>
            <person name="Yu Y."/>
        </authorList>
    </citation>
    <scope>NUCLEOTIDE SEQUENCE [LARGE SCALE GENOMIC DNA]</scope>
    <source>
        <tissue evidence="9">Muscle</tissue>
    </source>
</reference>
<dbReference type="CDD" id="cd18787">
    <property type="entry name" value="SF2_C_DEAD"/>
    <property type="match status" value="1"/>
</dbReference>
<comment type="function">
    <text evidence="5">RNA helicase.</text>
</comment>
<feature type="region of interest" description="Disordered" evidence="6">
    <location>
        <begin position="189"/>
        <end position="209"/>
    </location>
</feature>
<dbReference type="Pfam" id="PF00270">
    <property type="entry name" value="DEAD"/>
    <property type="match status" value="1"/>
</dbReference>
<feature type="compositionally biased region" description="Acidic residues" evidence="6">
    <location>
        <begin position="26"/>
        <end position="38"/>
    </location>
</feature>
<dbReference type="EC" id="3.6.4.13" evidence="5"/>
<dbReference type="Proteomes" id="UP000283509">
    <property type="component" value="Unassembled WGS sequence"/>
</dbReference>
<evidence type="ECO:0000313" key="9">
    <source>
        <dbReference type="EMBL" id="ROT60600.1"/>
    </source>
</evidence>
<dbReference type="GO" id="GO:0016787">
    <property type="term" value="F:hydrolase activity"/>
    <property type="evidence" value="ECO:0007669"/>
    <property type="project" value="UniProtKB-KW"/>
</dbReference>
<evidence type="ECO:0000313" key="10">
    <source>
        <dbReference type="Proteomes" id="UP000283509"/>
    </source>
</evidence>
<dbReference type="PROSITE" id="PS51194">
    <property type="entry name" value="HELICASE_CTER"/>
    <property type="match status" value="1"/>
</dbReference>
<dbReference type="InterPro" id="IPR014001">
    <property type="entry name" value="Helicase_ATP-bd"/>
</dbReference>
<evidence type="ECO:0000259" key="8">
    <source>
        <dbReference type="PROSITE" id="PS51194"/>
    </source>
</evidence>
<dbReference type="AlphaFoldDB" id="A0A3R7SGS7"/>
<dbReference type="Gene3D" id="3.40.50.300">
    <property type="entry name" value="P-loop containing nucleotide triphosphate hydrolases"/>
    <property type="match status" value="2"/>
</dbReference>
<proteinExistence type="inferred from homology"/>